<name>A0A934WYE5_9BACT</name>
<dbReference type="RefSeq" id="WP_201431158.1">
    <property type="nucleotide sequence ID" value="NZ_JAEQBW010000004.1"/>
</dbReference>
<dbReference type="PROSITE" id="PS50110">
    <property type="entry name" value="RESPONSE_REGULATORY"/>
    <property type="match status" value="1"/>
</dbReference>
<dbReference type="AlphaFoldDB" id="A0A934WYE5"/>
<feature type="domain" description="Response regulatory" evidence="2">
    <location>
        <begin position="2"/>
        <end position="125"/>
    </location>
</feature>
<sequence>MEAIIVDDDEMTVFLNEIFVKENDFHQTPHSFNHGKSFLDYLLANYNPEEKYCVFLDINMPVMDGWEFLDAIKEESMSKNIYVVILTSSVNEIDREKARGYTQVIDFLEKPLNDVKLNLLKKNEQISSFF</sequence>
<dbReference type="InterPro" id="IPR052893">
    <property type="entry name" value="TCS_response_regulator"/>
</dbReference>
<evidence type="ECO:0000313" key="4">
    <source>
        <dbReference type="Proteomes" id="UP000611723"/>
    </source>
</evidence>
<dbReference type="SMART" id="SM00448">
    <property type="entry name" value="REC"/>
    <property type="match status" value="1"/>
</dbReference>
<dbReference type="InterPro" id="IPR011006">
    <property type="entry name" value="CheY-like_superfamily"/>
</dbReference>
<proteinExistence type="predicted"/>
<dbReference type="PANTHER" id="PTHR44520:SF2">
    <property type="entry name" value="RESPONSE REGULATOR RCP1"/>
    <property type="match status" value="1"/>
</dbReference>
<dbReference type="Proteomes" id="UP000611723">
    <property type="component" value="Unassembled WGS sequence"/>
</dbReference>
<dbReference type="PANTHER" id="PTHR44520">
    <property type="entry name" value="RESPONSE REGULATOR RCP1-RELATED"/>
    <property type="match status" value="1"/>
</dbReference>
<evidence type="ECO:0000313" key="3">
    <source>
        <dbReference type="EMBL" id="MBK6265473.1"/>
    </source>
</evidence>
<gene>
    <name evidence="3" type="ORF">JKA74_10530</name>
</gene>
<protein>
    <submittedName>
        <fullName evidence="3">Response regulator</fullName>
    </submittedName>
</protein>
<feature type="modified residue" description="4-aspartylphosphate" evidence="1">
    <location>
        <position position="57"/>
    </location>
</feature>
<accession>A0A934WYE5</accession>
<keyword evidence="4" id="KW-1185">Reference proteome</keyword>
<evidence type="ECO:0000259" key="2">
    <source>
        <dbReference type="PROSITE" id="PS50110"/>
    </source>
</evidence>
<keyword evidence="1" id="KW-0597">Phosphoprotein</keyword>
<organism evidence="3 4">
    <name type="scientific">Marivirga aurantiaca</name>
    <dbReference type="NCBI Taxonomy" id="2802615"/>
    <lineage>
        <taxon>Bacteria</taxon>
        <taxon>Pseudomonadati</taxon>
        <taxon>Bacteroidota</taxon>
        <taxon>Cytophagia</taxon>
        <taxon>Cytophagales</taxon>
        <taxon>Marivirgaceae</taxon>
        <taxon>Marivirga</taxon>
    </lineage>
</organism>
<comment type="caution">
    <text evidence="3">The sequence shown here is derived from an EMBL/GenBank/DDBJ whole genome shotgun (WGS) entry which is preliminary data.</text>
</comment>
<reference evidence="3" key="1">
    <citation type="submission" date="2021-01" db="EMBL/GenBank/DDBJ databases">
        <title>Marivirga aurantiaca sp. nov., isolated from intertidal surface sediments.</title>
        <authorList>
            <person name="Zhang M."/>
        </authorList>
    </citation>
    <scope>NUCLEOTIDE SEQUENCE</scope>
    <source>
        <strain evidence="3">S37H4</strain>
    </source>
</reference>
<dbReference type="InterPro" id="IPR001789">
    <property type="entry name" value="Sig_transdc_resp-reg_receiver"/>
</dbReference>
<evidence type="ECO:0000256" key="1">
    <source>
        <dbReference type="PROSITE-ProRule" id="PRU00169"/>
    </source>
</evidence>
<dbReference type="GO" id="GO:0000160">
    <property type="term" value="P:phosphorelay signal transduction system"/>
    <property type="evidence" value="ECO:0007669"/>
    <property type="project" value="InterPro"/>
</dbReference>
<dbReference type="SUPFAM" id="SSF52172">
    <property type="entry name" value="CheY-like"/>
    <property type="match status" value="1"/>
</dbReference>
<dbReference type="Gene3D" id="3.40.50.2300">
    <property type="match status" value="1"/>
</dbReference>
<dbReference type="Pfam" id="PF00072">
    <property type="entry name" value="Response_reg"/>
    <property type="match status" value="1"/>
</dbReference>
<dbReference type="EMBL" id="JAEQBW010000004">
    <property type="protein sequence ID" value="MBK6265473.1"/>
    <property type="molecule type" value="Genomic_DNA"/>
</dbReference>